<organism evidence="2 3">
    <name type="scientific">Vigna unguiculata</name>
    <name type="common">Cowpea</name>
    <dbReference type="NCBI Taxonomy" id="3917"/>
    <lineage>
        <taxon>Eukaryota</taxon>
        <taxon>Viridiplantae</taxon>
        <taxon>Streptophyta</taxon>
        <taxon>Embryophyta</taxon>
        <taxon>Tracheophyta</taxon>
        <taxon>Spermatophyta</taxon>
        <taxon>Magnoliopsida</taxon>
        <taxon>eudicotyledons</taxon>
        <taxon>Gunneridae</taxon>
        <taxon>Pentapetalae</taxon>
        <taxon>rosids</taxon>
        <taxon>fabids</taxon>
        <taxon>Fabales</taxon>
        <taxon>Fabaceae</taxon>
        <taxon>Papilionoideae</taxon>
        <taxon>50 kb inversion clade</taxon>
        <taxon>NPAAA clade</taxon>
        <taxon>indigoferoid/millettioid clade</taxon>
        <taxon>Phaseoleae</taxon>
        <taxon>Vigna</taxon>
    </lineage>
</organism>
<sequence>MDRNRDGYVYLWEEKKIVDDICNIGKYNWSTLVYEYLVSSLCIASLGLKNESSAKHFDVVGCVYLLQLWSFDHLLVCNTKLTCRMNKFPRLLHWINVRVGDKVITRAFDKNMFVIDVSVSDEELHHDVVKEAFKQFGTAYRNEEKMDNEEVLHLLEYEEGEIAGMEHSISELEEMVAKCTGEVGNEDPPNDGCAEDVFDDDTDGDDEIF</sequence>
<proteinExistence type="predicted"/>
<name>A0A4D6MEJ4_VIGUN</name>
<evidence type="ECO:0008006" key="4">
    <source>
        <dbReference type="Google" id="ProtNLM"/>
    </source>
</evidence>
<dbReference type="Proteomes" id="UP000501690">
    <property type="component" value="Linkage Group LG7"/>
</dbReference>
<feature type="compositionally biased region" description="Acidic residues" evidence="1">
    <location>
        <begin position="184"/>
        <end position="209"/>
    </location>
</feature>
<reference evidence="2 3" key="1">
    <citation type="submission" date="2019-04" db="EMBL/GenBank/DDBJ databases">
        <title>An improved genome assembly and genetic linkage map for asparagus bean, Vigna unguiculata ssp. sesquipedialis.</title>
        <authorList>
            <person name="Xia Q."/>
            <person name="Zhang R."/>
            <person name="Dong Y."/>
        </authorList>
    </citation>
    <scope>NUCLEOTIDE SEQUENCE [LARGE SCALE GENOMIC DNA]</scope>
    <source>
        <tissue evidence="2">Leaf</tissue>
    </source>
</reference>
<evidence type="ECO:0000313" key="3">
    <source>
        <dbReference type="Proteomes" id="UP000501690"/>
    </source>
</evidence>
<protein>
    <recommendedName>
        <fullName evidence="4">Aminotransferase-like</fullName>
    </recommendedName>
</protein>
<accession>A0A4D6MEJ4</accession>
<dbReference type="AlphaFoldDB" id="A0A4D6MEJ4"/>
<feature type="region of interest" description="Disordered" evidence="1">
    <location>
        <begin position="182"/>
        <end position="209"/>
    </location>
</feature>
<evidence type="ECO:0000313" key="2">
    <source>
        <dbReference type="EMBL" id="QCD99862.1"/>
    </source>
</evidence>
<dbReference type="EMBL" id="CP039351">
    <property type="protein sequence ID" value="QCD99862.1"/>
    <property type="molecule type" value="Genomic_DNA"/>
</dbReference>
<evidence type="ECO:0000256" key="1">
    <source>
        <dbReference type="SAM" id="MobiDB-lite"/>
    </source>
</evidence>
<gene>
    <name evidence="2" type="ORF">DEO72_LG7g1149</name>
</gene>
<keyword evidence="3" id="KW-1185">Reference proteome</keyword>